<feature type="compositionally biased region" description="Polar residues" evidence="1">
    <location>
        <begin position="165"/>
        <end position="175"/>
    </location>
</feature>
<dbReference type="PANTHER" id="PTHR34475">
    <property type="match status" value="1"/>
</dbReference>
<dbReference type="CDD" id="cd00093">
    <property type="entry name" value="HTH_XRE"/>
    <property type="match status" value="1"/>
</dbReference>
<dbReference type="InterPro" id="IPR010982">
    <property type="entry name" value="Lambda_DNA-bd_dom_sf"/>
</dbReference>
<feature type="compositionally biased region" description="Pro residues" evidence="1">
    <location>
        <begin position="214"/>
        <end position="224"/>
    </location>
</feature>
<dbReference type="InterPro" id="IPR050400">
    <property type="entry name" value="Bact_Cytoskel_RodZ"/>
</dbReference>
<feature type="transmembrane region" description="Helical" evidence="2">
    <location>
        <begin position="122"/>
        <end position="142"/>
    </location>
</feature>
<dbReference type="EMBL" id="NKTX01000005">
    <property type="protein sequence ID" value="PYD82750.1"/>
    <property type="molecule type" value="Genomic_DNA"/>
</dbReference>
<evidence type="ECO:0000259" key="3">
    <source>
        <dbReference type="Pfam" id="PF13464"/>
    </source>
</evidence>
<dbReference type="PANTHER" id="PTHR34475:SF1">
    <property type="entry name" value="CYTOSKELETON PROTEIN RODZ"/>
    <property type="match status" value="1"/>
</dbReference>
<dbReference type="InterPro" id="IPR025194">
    <property type="entry name" value="RodZ-like_C"/>
</dbReference>
<dbReference type="Pfam" id="PF13413">
    <property type="entry name" value="HTH_25"/>
    <property type="match status" value="1"/>
</dbReference>
<dbReference type="OrthoDB" id="9790252at2"/>
<dbReference type="RefSeq" id="WP_010513456.1">
    <property type="nucleotide sequence ID" value="NZ_NKTX01000005.1"/>
</dbReference>
<evidence type="ECO:0000256" key="2">
    <source>
        <dbReference type="SAM" id="Phobius"/>
    </source>
</evidence>
<accession>A0A318QX78</accession>
<keyword evidence="2" id="KW-0812">Transmembrane</keyword>
<comment type="caution">
    <text evidence="4">The sequence shown here is derived from an EMBL/GenBank/DDBJ whole genome shotgun (WGS) entry which is preliminary data.</text>
</comment>
<protein>
    <submittedName>
        <fullName evidence="4">Helix-turn-helix domain-containing protein</fullName>
    </submittedName>
</protein>
<feature type="region of interest" description="Disordered" evidence="1">
    <location>
        <begin position="1"/>
        <end position="26"/>
    </location>
</feature>
<dbReference type="Proteomes" id="UP000247417">
    <property type="component" value="Unassembled WGS sequence"/>
</dbReference>
<name>A0A318QX78_9PROT</name>
<feature type="compositionally biased region" description="Low complexity" evidence="1">
    <location>
        <begin position="10"/>
        <end position="26"/>
    </location>
</feature>
<dbReference type="STRING" id="940286.GCA_000227565_03423"/>
<proteinExistence type="predicted"/>
<dbReference type="GO" id="GO:0003677">
    <property type="term" value="F:DNA binding"/>
    <property type="evidence" value="ECO:0007669"/>
    <property type="project" value="InterPro"/>
</dbReference>
<gene>
    <name evidence="4" type="ORF">CFR80_04930</name>
</gene>
<dbReference type="InterPro" id="IPR001387">
    <property type="entry name" value="Cro/C1-type_HTH"/>
</dbReference>
<evidence type="ECO:0000313" key="5">
    <source>
        <dbReference type="Proteomes" id="UP000247417"/>
    </source>
</evidence>
<feature type="region of interest" description="Disordered" evidence="1">
    <location>
        <begin position="165"/>
        <end position="228"/>
    </location>
</feature>
<dbReference type="AlphaFoldDB" id="A0A318QX78"/>
<dbReference type="Pfam" id="PF13464">
    <property type="entry name" value="RodZ_C"/>
    <property type="match status" value="1"/>
</dbReference>
<keyword evidence="2" id="KW-0472">Membrane</keyword>
<reference evidence="4 5" key="1">
    <citation type="submission" date="2017-07" db="EMBL/GenBank/DDBJ databases">
        <title>A draft genome sequence of Komagataeibacter oboediens LMG 18849.</title>
        <authorList>
            <person name="Skraban J."/>
            <person name="Cleenwerck I."/>
            <person name="Vandamme P."/>
            <person name="Trcek J."/>
        </authorList>
    </citation>
    <scope>NUCLEOTIDE SEQUENCE [LARGE SCALE GENOMIC DNA]</scope>
    <source>
        <strain evidence="4 5">LMG 18849</strain>
    </source>
</reference>
<organism evidence="4 5">
    <name type="scientific">Komagataeibacter oboediens</name>
    <dbReference type="NCBI Taxonomy" id="65958"/>
    <lineage>
        <taxon>Bacteria</taxon>
        <taxon>Pseudomonadati</taxon>
        <taxon>Pseudomonadota</taxon>
        <taxon>Alphaproteobacteria</taxon>
        <taxon>Acetobacterales</taxon>
        <taxon>Acetobacteraceae</taxon>
        <taxon>Komagataeibacter</taxon>
    </lineage>
</organism>
<dbReference type="Gene3D" id="1.10.260.40">
    <property type="entry name" value="lambda repressor-like DNA-binding domains"/>
    <property type="match status" value="1"/>
</dbReference>
<dbReference type="SUPFAM" id="SSF47413">
    <property type="entry name" value="lambda repressor-like DNA-binding domains"/>
    <property type="match status" value="1"/>
</dbReference>
<feature type="compositionally biased region" description="Polar residues" evidence="1">
    <location>
        <begin position="354"/>
        <end position="375"/>
    </location>
</feature>
<evidence type="ECO:0000313" key="4">
    <source>
        <dbReference type="EMBL" id="PYD82750.1"/>
    </source>
</evidence>
<evidence type="ECO:0000256" key="1">
    <source>
        <dbReference type="SAM" id="MobiDB-lite"/>
    </source>
</evidence>
<feature type="domain" description="Cytoskeleton protein RodZ-like C-terminal" evidence="3">
    <location>
        <begin position="256"/>
        <end position="325"/>
    </location>
</feature>
<keyword evidence="2" id="KW-1133">Transmembrane helix</keyword>
<feature type="region of interest" description="Disordered" evidence="1">
    <location>
        <begin position="341"/>
        <end position="385"/>
    </location>
</feature>
<sequence length="385" mass="39999">MSDGKRIFRPKTASGTTAPAPGTTPIASVGDMLRARREELGWKLPDVAAWLRIRLPYLEALEAGRPGELPGSAYAVGFLRTYAKALGLEAEQLVERFKVESRGAFTRRSELSFPVPLPDRGLPMGVLLLCGIVILVGAYIGWYRLTGTDGLGHDLPGKLTLPGISSSATTASPQVASVLPPADERPEPPPQPLPQQEREALTGSTPAPVQQAAPPMPEPAPAAPTQPLEKMGEDRNVLAQQAAAAAQPTASTDGVTLNATAATWVQVRKPGGSVLYDHVMQPGETWQTPQDQSGLVLTVGNAGGLTLVAGGVTTQPLGRNGEVRRNIPLSPAAVADGSVMHASPAPVIHPSAPSPTASTQVPGASSITGSGNNLSPPLPQHIDPE</sequence>